<evidence type="ECO:0000313" key="1">
    <source>
        <dbReference type="EMBL" id="ORZ27251.1"/>
    </source>
</evidence>
<gene>
    <name evidence="1" type="ORF">BCR41DRAFT_346558</name>
</gene>
<dbReference type="PANTHER" id="PTHR43649:SF12">
    <property type="entry name" value="DIACETYLCHITOBIOSE BINDING PROTEIN DASA"/>
    <property type="match status" value="1"/>
</dbReference>
<dbReference type="EMBL" id="MCFF01000004">
    <property type="protein sequence ID" value="ORZ27251.1"/>
    <property type="molecule type" value="Genomic_DNA"/>
</dbReference>
<keyword evidence="2" id="KW-1185">Reference proteome</keyword>
<dbReference type="GeneID" id="33564764"/>
<dbReference type="SUPFAM" id="SSF53850">
    <property type="entry name" value="Periplasmic binding protein-like II"/>
    <property type="match status" value="1"/>
</dbReference>
<protein>
    <recommendedName>
        <fullName evidence="3">Extracellular solute-binding protein</fullName>
    </recommendedName>
</protein>
<dbReference type="Proteomes" id="UP000193648">
    <property type="component" value="Unassembled WGS sequence"/>
</dbReference>
<dbReference type="RefSeq" id="XP_021884978.1">
    <property type="nucleotide sequence ID" value="XM_022022920.1"/>
</dbReference>
<comment type="caution">
    <text evidence="1">The sequence shown here is derived from an EMBL/GenBank/DDBJ whole genome shotgun (WGS) entry which is preliminary data.</text>
</comment>
<dbReference type="OrthoDB" id="2399017at2759"/>
<dbReference type="InterPro" id="IPR006059">
    <property type="entry name" value="SBP"/>
</dbReference>
<dbReference type="Gene3D" id="3.40.190.10">
    <property type="entry name" value="Periplasmic binding protein-like II"/>
    <property type="match status" value="1"/>
</dbReference>
<evidence type="ECO:0000313" key="2">
    <source>
        <dbReference type="Proteomes" id="UP000193648"/>
    </source>
</evidence>
<dbReference type="Pfam" id="PF01547">
    <property type="entry name" value="SBP_bac_1"/>
    <property type="match status" value="1"/>
</dbReference>
<name>A0A1Y2GZS6_9FUNG</name>
<sequence length="450" mass="50708">MDEAEDIPCPCTLRIAVVGGPQYNRLYQRLALFEKETGNKVEIVFRGSHPELNDFLASTFNSTISPSEISKVQLDLISTHIKYAPSQVHFLQELGLDLVSDQQRSEFLDSALEASKVQNRLVQLPRMVDSRVLFYRADVFEKLGLTPPKTWQDLLMAASAIRRAELPVANSPNVSASDRGTGEASSQNEMMEGYIFPGKLSGLFGTFYELAMMEMQGSEALFDRQGRPIFEENVVINVLRFLRELVVSNAVPKDIERYYFDEVSALFAEGKVAMVADWPSFYGEMKRTLKEKQPEAKIKVMRYPVGANGKRVAYSGMHSFAIPTSCRHGPQATKLLHFLVRDDQQWIEASESGSFPTKRAVLQRLVEKTEEKRRLEGSEAELDSERLECLKMTVEKDMAMFPHLKTYPELEEALYPVIQGAMMGRVTCQEAAQQMKAIAIALGSVYEQCA</sequence>
<accession>A0A1Y2GZS6</accession>
<organism evidence="1 2">
    <name type="scientific">Lobosporangium transversale</name>
    <dbReference type="NCBI Taxonomy" id="64571"/>
    <lineage>
        <taxon>Eukaryota</taxon>
        <taxon>Fungi</taxon>
        <taxon>Fungi incertae sedis</taxon>
        <taxon>Mucoromycota</taxon>
        <taxon>Mortierellomycotina</taxon>
        <taxon>Mortierellomycetes</taxon>
        <taxon>Mortierellales</taxon>
        <taxon>Mortierellaceae</taxon>
        <taxon>Lobosporangium</taxon>
    </lineage>
</organism>
<dbReference type="PANTHER" id="PTHR43649">
    <property type="entry name" value="ARABINOSE-BINDING PROTEIN-RELATED"/>
    <property type="match status" value="1"/>
</dbReference>
<dbReference type="InterPro" id="IPR050490">
    <property type="entry name" value="Bact_solute-bd_prot1"/>
</dbReference>
<reference evidence="1 2" key="1">
    <citation type="submission" date="2016-07" db="EMBL/GenBank/DDBJ databases">
        <title>Pervasive Adenine N6-methylation of Active Genes in Fungi.</title>
        <authorList>
            <consortium name="DOE Joint Genome Institute"/>
            <person name="Mondo S.J."/>
            <person name="Dannebaum R.O."/>
            <person name="Kuo R.C."/>
            <person name="Labutti K."/>
            <person name="Haridas S."/>
            <person name="Kuo A."/>
            <person name="Salamov A."/>
            <person name="Ahrendt S.R."/>
            <person name="Lipzen A."/>
            <person name="Sullivan W."/>
            <person name="Andreopoulos W.B."/>
            <person name="Clum A."/>
            <person name="Lindquist E."/>
            <person name="Daum C."/>
            <person name="Ramamoorthy G.K."/>
            <person name="Gryganskyi A."/>
            <person name="Culley D."/>
            <person name="Magnuson J.K."/>
            <person name="James T.Y."/>
            <person name="O'Malley M.A."/>
            <person name="Stajich J.E."/>
            <person name="Spatafora J.W."/>
            <person name="Visel A."/>
            <person name="Grigoriev I.V."/>
        </authorList>
    </citation>
    <scope>NUCLEOTIDE SEQUENCE [LARGE SCALE GENOMIC DNA]</scope>
    <source>
        <strain evidence="1 2">NRRL 3116</strain>
    </source>
</reference>
<dbReference type="AlphaFoldDB" id="A0A1Y2GZS6"/>
<dbReference type="InParanoid" id="A0A1Y2GZS6"/>
<evidence type="ECO:0008006" key="3">
    <source>
        <dbReference type="Google" id="ProtNLM"/>
    </source>
</evidence>
<proteinExistence type="predicted"/>